<dbReference type="Proteomes" id="UP000245119">
    <property type="component" value="Linkage Group LG8"/>
</dbReference>
<evidence type="ECO:0000313" key="3">
    <source>
        <dbReference type="Proteomes" id="UP000245119"/>
    </source>
</evidence>
<proteinExistence type="predicted"/>
<sequence length="168" mass="18433">MVEQLHGTALSDISLFPLCMCVSRFQGPVGAATVADSGGPCTEVNSTDVDSVVVSLVYSHELCTEICPSLHRTSWCTPQCDLQVVTFTLWQLSSHQYPVQHSTRVLPASHKLMNQMSAAINSFRGRGENWHCSGESGLSKWEFGHHPHPDTLLPPTPLQTRAHSHMGQ</sequence>
<protein>
    <submittedName>
        <fullName evidence="2">Uncharacterized protein</fullName>
    </submittedName>
</protein>
<reference evidence="2 3" key="1">
    <citation type="submission" date="2018-04" db="EMBL/GenBank/DDBJ databases">
        <title>The genome of golden apple snail Pomacea canaliculata provides insight into stress tolerance and invasive adaptation.</title>
        <authorList>
            <person name="Liu C."/>
            <person name="Liu B."/>
            <person name="Ren Y."/>
            <person name="Zhang Y."/>
            <person name="Wang H."/>
            <person name="Li S."/>
            <person name="Jiang F."/>
            <person name="Yin L."/>
            <person name="Zhang G."/>
            <person name="Qian W."/>
            <person name="Fan W."/>
        </authorList>
    </citation>
    <scope>NUCLEOTIDE SEQUENCE [LARGE SCALE GENOMIC DNA]</scope>
    <source>
        <strain evidence="2">SZHN2017</strain>
        <tissue evidence="2">Muscle</tissue>
    </source>
</reference>
<comment type="caution">
    <text evidence="2">The sequence shown here is derived from an EMBL/GenBank/DDBJ whole genome shotgun (WGS) entry which is preliminary data.</text>
</comment>
<dbReference type="AlphaFoldDB" id="A0A2T7NX40"/>
<evidence type="ECO:0000313" key="2">
    <source>
        <dbReference type="EMBL" id="PVD25724.1"/>
    </source>
</evidence>
<feature type="region of interest" description="Disordered" evidence="1">
    <location>
        <begin position="145"/>
        <end position="168"/>
    </location>
</feature>
<dbReference type="EMBL" id="PZQS01000008">
    <property type="protein sequence ID" value="PVD25724.1"/>
    <property type="molecule type" value="Genomic_DNA"/>
</dbReference>
<organism evidence="2 3">
    <name type="scientific">Pomacea canaliculata</name>
    <name type="common">Golden apple snail</name>
    <dbReference type="NCBI Taxonomy" id="400727"/>
    <lineage>
        <taxon>Eukaryota</taxon>
        <taxon>Metazoa</taxon>
        <taxon>Spiralia</taxon>
        <taxon>Lophotrochozoa</taxon>
        <taxon>Mollusca</taxon>
        <taxon>Gastropoda</taxon>
        <taxon>Caenogastropoda</taxon>
        <taxon>Architaenioglossa</taxon>
        <taxon>Ampullarioidea</taxon>
        <taxon>Ampullariidae</taxon>
        <taxon>Pomacea</taxon>
    </lineage>
</organism>
<evidence type="ECO:0000256" key="1">
    <source>
        <dbReference type="SAM" id="MobiDB-lite"/>
    </source>
</evidence>
<gene>
    <name evidence="2" type="ORF">C0Q70_13384</name>
</gene>
<keyword evidence="3" id="KW-1185">Reference proteome</keyword>
<name>A0A2T7NX40_POMCA</name>
<accession>A0A2T7NX40</accession>